<dbReference type="PRINTS" id="PR00061">
    <property type="entry name" value="RIBOSOMALL19"/>
</dbReference>
<dbReference type="KEGG" id="tbk:HF295_00115"/>
<dbReference type="GO" id="GO:0003735">
    <property type="term" value="F:structural constituent of ribosome"/>
    <property type="evidence" value="ECO:0007669"/>
    <property type="project" value="InterPro"/>
</dbReference>
<proteinExistence type="inferred from homology"/>
<dbReference type="Gene3D" id="2.30.30.790">
    <property type="match status" value="1"/>
</dbReference>
<sequence>MSQQLINDITKEYLKSDLPEFRAGDTLEVGIKITEGNRERVQIFEGLCIKKQGGGVSQTFTVRKISYGVGVEKTFLLHSPVIDKIVVKRRGKVRRAYLGYIRGLSAKKARIKEKR</sequence>
<protein>
    <recommendedName>
        <fullName evidence="5 6">Large ribosomal subunit protein bL19</fullName>
    </recommendedName>
</protein>
<organism evidence="8 9">
    <name type="scientific">Hujiaoplasma nucleasis</name>
    <dbReference type="NCBI Taxonomy" id="2725268"/>
    <lineage>
        <taxon>Bacteria</taxon>
        <taxon>Bacillati</taxon>
        <taxon>Mycoplasmatota</taxon>
        <taxon>Mollicutes</taxon>
        <taxon>Candidatus Izemoplasmatales</taxon>
        <taxon>Hujiaoplasmataceae</taxon>
        <taxon>Hujiaoplasma</taxon>
    </lineage>
</organism>
<keyword evidence="4 6" id="KW-0687">Ribonucleoprotein</keyword>
<dbReference type="Proteomes" id="UP000512167">
    <property type="component" value="Chromosome"/>
</dbReference>
<dbReference type="GO" id="GO:0006412">
    <property type="term" value="P:translation"/>
    <property type="evidence" value="ECO:0007669"/>
    <property type="project" value="UniProtKB-UniRule"/>
</dbReference>
<dbReference type="InterPro" id="IPR001857">
    <property type="entry name" value="Ribosomal_bL19"/>
</dbReference>
<dbReference type="Pfam" id="PF01245">
    <property type="entry name" value="Ribosomal_L19"/>
    <property type="match status" value="1"/>
</dbReference>
<evidence type="ECO:0000313" key="9">
    <source>
        <dbReference type="Proteomes" id="UP000512167"/>
    </source>
</evidence>
<evidence type="ECO:0000256" key="4">
    <source>
        <dbReference type="ARBA" id="ARBA00023274"/>
    </source>
</evidence>
<dbReference type="SUPFAM" id="SSF50104">
    <property type="entry name" value="Translation proteins SH3-like domain"/>
    <property type="match status" value="1"/>
</dbReference>
<dbReference type="GO" id="GO:0022625">
    <property type="term" value="C:cytosolic large ribosomal subunit"/>
    <property type="evidence" value="ECO:0007669"/>
    <property type="project" value="TreeGrafter"/>
</dbReference>
<dbReference type="FunFam" id="2.30.30.790:FF:000001">
    <property type="entry name" value="50S ribosomal protein L19"/>
    <property type="match status" value="1"/>
</dbReference>
<dbReference type="InterPro" id="IPR008991">
    <property type="entry name" value="Translation_prot_SH3-like_sf"/>
</dbReference>
<keyword evidence="3 6" id="KW-0689">Ribosomal protein</keyword>
<reference evidence="8 9" key="1">
    <citation type="submission" date="2020-04" db="EMBL/GenBank/DDBJ databases">
        <authorList>
            <person name="Zheng R.K."/>
            <person name="Sun C.M."/>
        </authorList>
    </citation>
    <scope>NUCLEOTIDE SEQUENCE [LARGE SCALE GENOMIC DNA]</scope>
    <source>
        <strain evidence="9">zrk29</strain>
    </source>
</reference>
<gene>
    <name evidence="6 8" type="primary">rplS</name>
    <name evidence="8" type="ORF">HF295_00115</name>
</gene>
<dbReference type="HAMAP" id="MF_00402">
    <property type="entry name" value="Ribosomal_bL19"/>
    <property type="match status" value="1"/>
</dbReference>
<dbReference type="InterPro" id="IPR038657">
    <property type="entry name" value="Ribosomal_bL19_sf"/>
</dbReference>
<dbReference type="RefSeq" id="WP_312031810.1">
    <property type="nucleotide sequence ID" value="NZ_CP051151.1"/>
</dbReference>
<evidence type="ECO:0000256" key="5">
    <source>
        <dbReference type="ARBA" id="ARBA00035171"/>
    </source>
</evidence>
<dbReference type="PANTHER" id="PTHR15680:SF9">
    <property type="entry name" value="LARGE RIBOSOMAL SUBUNIT PROTEIN BL19M"/>
    <property type="match status" value="1"/>
</dbReference>
<evidence type="ECO:0000256" key="3">
    <source>
        <dbReference type="ARBA" id="ARBA00022980"/>
    </source>
</evidence>
<name>A0A7L6N4C5_9MOLU</name>
<dbReference type="AlphaFoldDB" id="A0A7L6N4C5"/>
<dbReference type="EMBL" id="CP051151">
    <property type="protein sequence ID" value="QLY39344.1"/>
    <property type="molecule type" value="Genomic_DNA"/>
</dbReference>
<evidence type="ECO:0000256" key="7">
    <source>
        <dbReference type="RuleBase" id="RU000559"/>
    </source>
</evidence>
<dbReference type="PIRSF" id="PIRSF002191">
    <property type="entry name" value="Ribosomal_L19"/>
    <property type="match status" value="1"/>
</dbReference>
<evidence type="ECO:0000256" key="6">
    <source>
        <dbReference type="HAMAP-Rule" id="MF_00402"/>
    </source>
</evidence>
<dbReference type="PANTHER" id="PTHR15680">
    <property type="entry name" value="RIBOSOMAL PROTEIN L19"/>
    <property type="match status" value="1"/>
</dbReference>
<evidence type="ECO:0000313" key="8">
    <source>
        <dbReference type="EMBL" id="QLY39344.1"/>
    </source>
</evidence>
<dbReference type="NCBIfam" id="TIGR01024">
    <property type="entry name" value="rplS_bact"/>
    <property type="match status" value="1"/>
</dbReference>
<comment type="similarity">
    <text evidence="2 6 7">Belongs to the bacterial ribosomal protein bL19 family.</text>
</comment>
<evidence type="ECO:0000256" key="2">
    <source>
        <dbReference type="ARBA" id="ARBA00005781"/>
    </source>
</evidence>
<accession>A0A7L6N4C5</accession>
<evidence type="ECO:0000256" key="1">
    <source>
        <dbReference type="ARBA" id="ARBA00002349"/>
    </source>
</evidence>
<comment type="function">
    <text evidence="1 6 7">This protein is located at the 30S-50S ribosomal subunit interface and may play a role in the structure and function of the aminoacyl-tRNA binding site.</text>
</comment>
<keyword evidence="9" id="KW-1185">Reference proteome</keyword>